<sequence>MKLAQRYILFAVIATLLNLLFQAVSLALYQGVGYLFVAMFWGTAAGLVVKYLLDKWFIFYDKSEHIRDHGKKFAKYTLTGVGTTFIFWGTEWLFDWLFAWPGALYVGAVVGLAIGYLIKYFLDRRYVFNSAAVQLQDSH</sequence>
<comment type="subcellular location">
    <subcellularLocation>
        <location evidence="1">Membrane</location>
        <topology evidence="1">Multi-pass membrane protein</topology>
    </subcellularLocation>
</comment>
<dbReference type="EMBL" id="CP054020">
    <property type="protein sequence ID" value="QKI89756.1"/>
    <property type="molecule type" value="Genomic_DNA"/>
</dbReference>
<organism evidence="7 8">
    <name type="scientific">Thiomicrorhabdus xiamenensis</name>
    <dbReference type="NCBI Taxonomy" id="2739063"/>
    <lineage>
        <taxon>Bacteria</taxon>
        <taxon>Pseudomonadati</taxon>
        <taxon>Pseudomonadota</taxon>
        <taxon>Gammaproteobacteria</taxon>
        <taxon>Thiotrichales</taxon>
        <taxon>Piscirickettsiaceae</taxon>
        <taxon>Thiomicrorhabdus</taxon>
    </lineage>
</organism>
<dbReference type="AlphaFoldDB" id="A0A7D4P5A3"/>
<keyword evidence="3 5" id="KW-1133">Transmembrane helix</keyword>
<dbReference type="InterPro" id="IPR007267">
    <property type="entry name" value="GtrA_DPMS_TM"/>
</dbReference>
<dbReference type="KEGG" id="txa:HQN79_09320"/>
<dbReference type="GO" id="GO:0000271">
    <property type="term" value="P:polysaccharide biosynthetic process"/>
    <property type="evidence" value="ECO:0007669"/>
    <property type="project" value="InterPro"/>
</dbReference>
<evidence type="ECO:0000313" key="7">
    <source>
        <dbReference type="EMBL" id="QKI89756.1"/>
    </source>
</evidence>
<feature type="transmembrane region" description="Helical" evidence="5">
    <location>
        <begin position="96"/>
        <end position="118"/>
    </location>
</feature>
<dbReference type="RefSeq" id="WP_173285857.1">
    <property type="nucleotide sequence ID" value="NZ_CP054020.1"/>
</dbReference>
<keyword evidence="2 5" id="KW-0812">Transmembrane</keyword>
<keyword evidence="4 5" id="KW-0472">Membrane</keyword>
<gene>
    <name evidence="7" type="ORF">HQN79_09320</name>
</gene>
<evidence type="ECO:0000256" key="3">
    <source>
        <dbReference type="ARBA" id="ARBA00022989"/>
    </source>
</evidence>
<proteinExistence type="predicted"/>
<evidence type="ECO:0000256" key="2">
    <source>
        <dbReference type="ARBA" id="ARBA00022692"/>
    </source>
</evidence>
<reference evidence="7 8" key="1">
    <citation type="submission" date="2020-05" db="EMBL/GenBank/DDBJ databases">
        <title>Thiomicrorhabdus sediminis sp.nov. and Thiomicrorhabdus xiamenensis sp.nov., novel sulfur-oxidizing bacteria isolated from coastal sediment.</title>
        <authorList>
            <person name="Liu X."/>
        </authorList>
    </citation>
    <scope>NUCLEOTIDE SEQUENCE [LARGE SCALE GENOMIC DNA]</scope>
    <source>
        <strain evidence="7 8">G2</strain>
    </source>
</reference>
<dbReference type="Proteomes" id="UP000504724">
    <property type="component" value="Chromosome"/>
</dbReference>
<protein>
    <submittedName>
        <fullName evidence="7">GtrA family protein</fullName>
    </submittedName>
</protein>
<name>A0A7D4P5A3_9GAMM</name>
<keyword evidence="8" id="KW-1185">Reference proteome</keyword>
<dbReference type="NCBIfam" id="NF037976">
    <property type="entry name" value="gtrA_1"/>
    <property type="match status" value="1"/>
</dbReference>
<dbReference type="Pfam" id="PF04138">
    <property type="entry name" value="GtrA_DPMS_TM"/>
    <property type="match status" value="1"/>
</dbReference>
<evidence type="ECO:0000256" key="1">
    <source>
        <dbReference type="ARBA" id="ARBA00004141"/>
    </source>
</evidence>
<feature type="transmembrane region" description="Helical" evidence="5">
    <location>
        <begin position="7"/>
        <end position="28"/>
    </location>
</feature>
<dbReference type="GO" id="GO:0016020">
    <property type="term" value="C:membrane"/>
    <property type="evidence" value="ECO:0007669"/>
    <property type="project" value="UniProtKB-SubCell"/>
</dbReference>
<feature type="transmembrane region" description="Helical" evidence="5">
    <location>
        <begin position="73"/>
        <end position="90"/>
    </location>
</feature>
<accession>A0A7D4P5A3</accession>
<feature type="transmembrane region" description="Helical" evidence="5">
    <location>
        <begin position="34"/>
        <end position="53"/>
    </location>
</feature>
<evidence type="ECO:0000256" key="5">
    <source>
        <dbReference type="SAM" id="Phobius"/>
    </source>
</evidence>
<evidence type="ECO:0000313" key="8">
    <source>
        <dbReference type="Proteomes" id="UP000504724"/>
    </source>
</evidence>
<evidence type="ECO:0000256" key="4">
    <source>
        <dbReference type="ARBA" id="ARBA00023136"/>
    </source>
</evidence>
<feature type="domain" description="GtrA/DPMS transmembrane" evidence="6">
    <location>
        <begin position="6"/>
        <end position="128"/>
    </location>
</feature>
<evidence type="ECO:0000259" key="6">
    <source>
        <dbReference type="Pfam" id="PF04138"/>
    </source>
</evidence>